<dbReference type="Proteomes" id="UP000249218">
    <property type="component" value="Unassembled WGS sequence"/>
</dbReference>
<organism evidence="1 2">
    <name type="scientific">Helicoverpa armigera</name>
    <name type="common">Cotton bollworm</name>
    <name type="synonym">Heliothis armigera</name>
    <dbReference type="NCBI Taxonomy" id="29058"/>
    <lineage>
        <taxon>Eukaryota</taxon>
        <taxon>Metazoa</taxon>
        <taxon>Ecdysozoa</taxon>
        <taxon>Arthropoda</taxon>
        <taxon>Hexapoda</taxon>
        <taxon>Insecta</taxon>
        <taxon>Pterygota</taxon>
        <taxon>Neoptera</taxon>
        <taxon>Endopterygota</taxon>
        <taxon>Lepidoptera</taxon>
        <taxon>Glossata</taxon>
        <taxon>Ditrysia</taxon>
        <taxon>Noctuoidea</taxon>
        <taxon>Noctuidae</taxon>
        <taxon>Heliothinae</taxon>
        <taxon>Helicoverpa</taxon>
    </lineage>
</organism>
<keyword evidence="2" id="KW-1185">Reference proteome</keyword>
<evidence type="ECO:0000313" key="2">
    <source>
        <dbReference type="Proteomes" id="UP000249218"/>
    </source>
</evidence>
<sequence length="75" mass="8136">MHSLLVPLFQCPTLRSIQDDSLSRHASNLLWTSGPLSPTRTMSSAKSIHQGASSRISAVSASITSRKRYGLRADP</sequence>
<accession>A0A2W1BX05</accession>
<dbReference type="EMBL" id="KZ149894">
    <property type="protein sequence ID" value="PZC78871.1"/>
    <property type="molecule type" value="Genomic_DNA"/>
</dbReference>
<dbReference type="AlphaFoldDB" id="A0A2W1BX05"/>
<name>A0A2W1BX05_HELAM</name>
<evidence type="ECO:0000313" key="1">
    <source>
        <dbReference type="EMBL" id="PZC78871.1"/>
    </source>
</evidence>
<proteinExistence type="predicted"/>
<gene>
    <name evidence="1" type="primary">HaOG217065</name>
    <name evidence="1" type="ORF">B5X24_HaOG217065</name>
</gene>
<protein>
    <submittedName>
        <fullName evidence="1">Uncharacterized protein</fullName>
    </submittedName>
</protein>
<reference evidence="1 2" key="1">
    <citation type="journal article" date="2017" name="BMC Biol.">
        <title>Genomic innovations, transcriptional plasticity and gene loss underlying the evolution and divergence of two highly polyphagous and invasive Helicoverpa pest species.</title>
        <authorList>
            <person name="Pearce S.L."/>
            <person name="Clarke D.F."/>
            <person name="East P.D."/>
            <person name="Elfekih S."/>
            <person name="Gordon K.H."/>
            <person name="Jermiin L.S."/>
            <person name="McGaughran A."/>
            <person name="Oakeshott J.G."/>
            <person name="Papanikolaou A."/>
            <person name="Perera O.P."/>
            <person name="Rane R.V."/>
            <person name="Richards S."/>
            <person name="Tay W.T."/>
            <person name="Walsh T.K."/>
            <person name="Anderson A."/>
            <person name="Anderson C.J."/>
            <person name="Asgari S."/>
            <person name="Board P.G."/>
            <person name="Bretschneider A."/>
            <person name="Campbell P.M."/>
            <person name="Chertemps T."/>
            <person name="Christeller J.T."/>
            <person name="Coppin C.W."/>
            <person name="Downes S.J."/>
            <person name="Duan G."/>
            <person name="Farnsworth C.A."/>
            <person name="Good R.T."/>
            <person name="Han L.B."/>
            <person name="Han Y.C."/>
            <person name="Hatje K."/>
            <person name="Horne I."/>
            <person name="Huang Y.P."/>
            <person name="Hughes D.S."/>
            <person name="Jacquin-Joly E."/>
            <person name="James W."/>
            <person name="Jhangiani S."/>
            <person name="Kollmar M."/>
            <person name="Kuwar S.S."/>
            <person name="Li S."/>
            <person name="Liu N.Y."/>
            <person name="Maibeche M.T."/>
            <person name="Miller J.R."/>
            <person name="Montagne N."/>
            <person name="Perry T."/>
            <person name="Qu J."/>
            <person name="Song S.V."/>
            <person name="Sutton G.G."/>
            <person name="Vogel H."/>
            <person name="Walenz B.P."/>
            <person name="Xu W."/>
            <person name="Zhang H.J."/>
            <person name="Zou Z."/>
            <person name="Batterham P."/>
            <person name="Edwards O.R."/>
            <person name="Feyereisen R."/>
            <person name="Gibbs R.A."/>
            <person name="Heckel D.G."/>
            <person name="McGrath A."/>
            <person name="Robin C."/>
            <person name="Scherer S.E."/>
            <person name="Worley K.C."/>
            <person name="Wu Y.D."/>
        </authorList>
    </citation>
    <scope>NUCLEOTIDE SEQUENCE [LARGE SCALE GENOMIC DNA]</scope>
    <source>
        <strain evidence="1">Harm_GR_Male_#8</strain>
        <tissue evidence="1">Whole organism</tissue>
    </source>
</reference>